<dbReference type="Gene3D" id="3.40.1400.10">
    <property type="entry name" value="Sugar-phosphate isomerase, RpiB/LacA/LacB"/>
    <property type="match status" value="1"/>
</dbReference>
<sequence>MVYVGADHRGFVLKGELIDFLKKQGYQVKDVGTSSEEPVDYPEIAETVGKKVAEDPNNRGVLLCGSGAGVCIAANKIRGVRAAQAWDPEVARLARNDDNINVVCLGADRISADDAKPIVKKFLSTSFGGAERFTRRIKQITELEGKK</sequence>
<evidence type="ECO:0000313" key="3">
    <source>
        <dbReference type="Proteomes" id="UP000176547"/>
    </source>
</evidence>
<dbReference type="GO" id="GO:0005975">
    <property type="term" value="P:carbohydrate metabolic process"/>
    <property type="evidence" value="ECO:0007669"/>
    <property type="project" value="InterPro"/>
</dbReference>
<dbReference type="PANTHER" id="PTHR30345">
    <property type="entry name" value="RIBOSE-5-PHOSPHATE ISOMERASE B"/>
    <property type="match status" value="1"/>
</dbReference>
<dbReference type="AlphaFoldDB" id="A0A1F5NDN9"/>
<evidence type="ECO:0000256" key="1">
    <source>
        <dbReference type="ARBA" id="ARBA00008754"/>
    </source>
</evidence>
<dbReference type="Proteomes" id="UP000176547">
    <property type="component" value="Unassembled WGS sequence"/>
</dbReference>
<accession>A0A1F5NDN9</accession>
<dbReference type="InterPro" id="IPR003500">
    <property type="entry name" value="RpiB_LacA_LacB"/>
</dbReference>
<reference evidence="2 3" key="1">
    <citation type="journal article" date="2016" name="Nat. Commun.">
        <title>Thousands of microbial genomes shed light on interconnected biogeochemical processes in an aquifer system.</title>
        <authorList>
            <person name="Anantharaman K."/>
            <person name="Brown C.T."/>
            <person name="Hug L.A."/>
            <person name="Sharon I."/>
            <person name="Castelle C.J."/>
            <person name="Probst A.J."/>
            <person name="Thomas B.C."/>
            <person name="Singh A."/>
            <person name="Wilkins M.J."/>
            <person name="Karaoz U."/>
            <person name="Brodie E.L."/>
            <person name="Williams K.H."/>
            <person name="Hubbard S.S."/>
            <person name="Banfield J.F."/>
        </authorList>
    </citation>
    <scope>NUCLEOTIDE SEQUENCE [LARGE SCALE GENOMIC DNA]</scope>
</reference>
<proteinExistence type="inferred from homology"/>
<comment type="similarity">
    <text evidence="1">Belongs to the LacAB/RpiB family.</text>
</comment>
<dbReference type="PIRSF" id="PIRSF005384">
    <property type="entry name" value="RpiB_LacA_B"/>
    <property type="match status" value="1"/>
</dbReference>
<dbReference type="GO" id="GO:0016861">
    <property type="term" value="F:intramolecular oxidoreductase activity, interconverting aldoses and ketoses"/>
    <property type="evidence" value="ECO:0007669"/>
    <property type="project" value="UniProtKB-ARBA"/>
</dbReference>
<dbReference type="NCBIfam" id="TIGR00689">
    <property type="entry name" value="rpiB_lacA_lacB"/>
    <property type="match status" value="1"/>
</dbReference>
<organism evidence="2 3">
    <name type="scientific">Candidatus Doudnabacteria bacterium RIFCSPHIGHO2_01_52_17</name>
    <dbReference type="NCBI Taxonomy" id="1817820"/>
    <lineage>
        <taxon>Bacteria</taxon>
        <taxon>Candidatus Doudnaibacteriota</taxon>
    </lineage>
</organism>
<dbReference type="EMBL" id="MFEG01000026">
    <property type="protein sequence ID" value="OGE75713.1"/>
    <property type="molecule type" value="Genomic_DNA"/>
</dbReference>
<dbReference type="InterPro" id="IPR036569">
    <property type="entry name" value="RpiB_LacA_LacB_sf"/>
</dbReference>
<dbReference type="NCBIfam" id="NF004051">
    <property type="entry name" value="PRK05571.1"/>
    <property type="match status" value="1"/>
</dbReference>
<comment type="caution">
    <text evidence="2">The sequence shown here is derived from an EMBL/GenBank/DDBJ whole genome shotgun (WGS) entry which is preliminary data.</text>
</comment>
<name>A0A1F5NDN9_9BACT</name>
<evidence type="ECO:0000313" key="2">
    <source>
        <dbReference type="EMBL" id="OGE75713.1"/>
    </source>
</evidence>
<gene>
    <name evidence="2" type="ORF">A3K06_00345</name>
</gene>
<evidence type="ECO:0008006" key="4">
    <source>
        <dbReference type="Google" id="ProtNLM"/>
    </source>
</evidence>
<protein>
    <recommendedName>
        <fullName evidence="4">Ribose 5-phosphate isomerase B</fullName>
    </recommendedName>
</protein>
<dbReference type="SUPFAM" id="SSF89623">
    <property type="entry name" value="Ribose/Galactose isomerase RpiB/AlsB"/>
    <property type="match status" value="1"/>
</dbReference>
<dbReference type="PANTHER" id="PTHR30345:SF0">
    <property type="entry name" value="DNA DAMAGE-REPAIR_TOLERATION PROTEIN DRT102"/>
    <property type="match status" value="1"/>
</dbReference>
<dbReference type="Pfam" id="PF02502">
    <property type="entry name" value="LacAB_rpiB"/>
    <property type="match status" value="1"/>
</dbReference>